<dbReference type="NCBIfam" id="NF045617">
    <property type="entry name" value="mostly_LP"/>
    <property type="match status" value="1"/>
</dbReference>
<dbReference type="PROSITE" id="PS51257">
    <property type="entry name" value="PROKAR_LIPOPROTEIN"/>
    <property type="match status" value="1"/>
</dbReference>
<accession>A0ABN5HEJ5</accession>
<gene>
    <name evidence="2" type="ORF">C2E16_05110</name>
</gene>
<dbReference type="InterPro" id="IPR054657">
    <property type="entry name" value="T6SS_periplasmic_put"/>
</dbReference>
<organism evidence="2 3">
    <name type="scientific">Mixta calida</name>
    <dbReference type="NCBI Taxonomy" id="665913"/>
    <lineage>
        <taxon>Bacteria</taxon>
        <taxon>Pseudomonadati</taxon>
        <taxon>Pseudomonadota</taxon>
        <taxon>Gammaproteobacteria</taxon>
        <taxon>Enterobacterales</taxon>
        <taxon>Erwiniaceae</taxon>
        <taxon>Mixta</taxon>
    </lineage>
</organism>
<reference evidence="2 3" key="1">
    <citation type="submission" date="2018-01" db="EMBL/GenBank/DDBJ databases">
        <title>Complete and assembled Genome of Pantoea calida DSM22759T.</title>
        <authorList>
            <person name="Stevens M.J.A."/>
            <person name="Zurfluh K."/>
            <person name="Stephan R."/>
        </authorList>
    </citation>
    <scope>NUCLEOTIDE SEQUENCE [LARGE SCALE GENOMIC DNA]</scope>
    <source>
        <strain evidence="2 3">DSM 22759</strain>
    </source>
</reference>
<dbReference type="InterPro" id="IPR055903">
    <property type="entry name" value="DUF7480"/>
</dbReference>
<sequence>MKKYLVVTSVFLLAGCPGPGDRMVSRTPTTTIIKDNHVCILSPLSPGEQVTAVQIYSDKGRELIKTFDDNPLYIQKGDCLPVFGYQFIAEEKYSIAYDIKTLKSKHYLITATFSIAKTGMVMNGNNKQKDSL</sequence>
<keyword evidence="3" id="KW-1185">Reference proteome</keyword>
<dbReference type="Pfam" id="PF24295">
    <property type="entry name" value="DUF7480"/>
    <property type="match status" value="1"/>
</dbReference>
<name>A0ABN5HEJ5_9GAMM</name>
<dbReference type="EMBL" id="CP026378">
    <property type="protein sequence ID" value="AUY27079.1"/>
    <property type="molecule type" value="Genomic_DNA"/>
</dbReference>
<protein>
    <recommendedName>
        <fullName evidence="1">DUF7480 domain-containing protein</fullName>
    </recommendedName>
</protein>
<proteinExistence type="predicted"/>
<feature type="domain" description="DUF7480" evidence="1">
    <location>
        <begin position="27"/>
        <end position="117"/>
    </location>
</feature>
<evidence type="ECO:0000259" key="1">
    <source>
        <dbReference type="Pfam" id="PF24295"/>
    </source>
</evidence>
<evidence type="ECO:0000313" key="3">
    <source>
        <dbReference type="Proteomes" id="UP000237673"/>
    </source>
</evidence>
<dbReference type="Proteomes" id="UP000237673">
    <property type="component" value="Chromosome"/>
</dbReference>
<evidence type="ECO:0000313" key="2">
    <source>
        <dbReference type="EMBL" id="AUY27079.1"/>
    </source>
</evidence>